<proteinExistence type="predicted"/>
<name>A0A1Y2HMQ3_9FUNG</name>
<sequence length="160" mass="17283">MYKGTMKACLILSLVYLLALTSLLALANPAPFRGGPSGLPPHNPRATIKYAKNGGTVHLAIDGDHNSVAKQCRGLEGTLALELVDSHTRYPNESRRAYSLLLFHEWGCKVVNGKMPVEVAYFDGHGSDVLKDAQGNVVIPKSVKLIPCIEPLMDSTLCRG</sequence>
<evidence type="ECO:0000313" key="3">
    <source>
        <dbReference type="Proteomes" id="UP000193411"/>
    </source>
</evidence>
<keyword evidence="3" id="KW-1185">Reference proteome</keyword>
<reference evidence="2 3" key="1">
    <citation type="submission" date="2016-07" db="EMBL/GenBank/DDBJ databases">
        <title>Pervasive Adenine N6-methylation of Active Genes in Fungi.</title>
        <authorList>
            <consortium name="DOE Joint Genome Institute"/>
            <person name="Mondo S.J."/>
            <person name="Dannebaum R.O."/>
            <person name="Kuo R.C."/>
            <person name="Labutti K."/>
            <person name="Haridas S."/>
            <person name="Kuo A."/>
            <person name="Salamov A."/>
            <person name="Ahrendt S.R."/>
            <person name="Lipzen A."/>
            <person name="Sullivan W."/>
            <person name="Andreopoulos W.B."/>
            <person name="Clum A."/>
            <person name="Lindquist E."/>
            <person name="Daum C."/>
            <person name="Ramamoorthy G.K."/>
            <person name="Gryganskyi A."/>
            <person name="Culley D."/>
            <person name="Magnuson J.K."/>
            <person name="James T.Y."/>
            <person name="O'Malley M.A."/>
            <person name="Stajich J.E."/>
            <person name="Spatafora J.W."/>
            <person name="Visel A."/>
            <person name="Grigoriev I.V."/>
        </authorList>
    </citation>
    <scope>NUCLEOTIDE SEQUENCE [LARGE SCALE GENOMIC DNA]</scope>
    <source>
        <strain evidence="2 3">PL171</strain>
    </source>
</reference>
<dbReference type="Proteomes" id="UP000193411">
    <property type="component" value="Unassembled WGS sequence"/>
</dbReference>
<comment type="caution">
    <text evidence="2">The sequence shown here is derived from an EMBL/GenBank/DDBJ whole genome shotgun (WGS) entry which is preliminary data.</text>
</comment>
<protein>
    <submittedName>
        <fullName evidence="2">Uncharacterized protein</fullName>
    </submittedName>
</protein>
<accession>A0A1Y2HMQ3</accession>
<dbReference type="AlphaFoldDB" id="A0A1Y2HMQ3"/>
<organism evidence="2 3">
    <name type="scientific">Catenaria anguillulae PL171</name>
    <dbReference type="NCBI Taxonomy" id="765915"/>
    <lineage>
        <taxon>Eukaryota</taxon>
        <taxon>Fungi</taxon>
        <taxon>Fungi incertae sedis</taxon>
        <taxon>Blastocladiomycota</taxon>
        <taxon>Blastocladiomycetes</taxon>
        <taxon>Blastocladiales</taxon>
        <taxon>Catenariaceae</taxon>
        <taxon>Catenaria</taxon>
    </lineage>
</organism>
<keyword evidence="1" id="KW-0732">Signal</keyword>
<evidence type="ECO:0000256" key="1">
    <source>
        <dbReference type="SAM" id="SignalP"/>
    </source>
</evidence>
<gene>
    <name evidence="2" type="ORF">BCR44DRAFT_90531</name>
</gene>
<dbReference type="EMBL" id="MCFL01000020">
    <property type="protein sequence ID" value="ORZ35865.1"/>
    <property type="molecule type" value="Genomic_DNA"/>
</dbReference>
<evidence type="ECO:0000313" key="2">
    <source>
        <dbReference type="EMBL" id="ORZ35865.1"/>
    </source>
</evidence>
<feature type="chain" id="PRO_5012011148" evidence="1">
    <location>
        <begin position="30"/>
        <end position="160"/>
    </location>
</feature>
<feature type="signal peptide" evidence="1">
    <location>
        <begin position="1"/>
        <end position="29"/>
    </location>
</feature>